<evidence type="ECO:0000313" key="19">
    <source>
        <dbReference type="EMBL" id="CDQ99180.1"/>
    </source>
</evidence>
<evidence type="ECO:0000256" key="1">
    <source>
        <dbReference type="ARBA" id="ARBA00004163"/>
    </source>
</evidence>
<dbReference type="PROSITE" id="PS50202">
    <property type="entry name" value="MSP"/>
    <property type="match status" value="1"/>
</dbReference>
<dbReference type="Gene3D" id="2.60.40.10">
    <property type="entry name" value="Immunoglobulins"/>
    <property type="match status" value="1"/>
</dbReference>
<evidence type="ECO:0000313" key="20">
    <source>
        <dbReference type="Proteomes" id="UP000193380"/>
    </source>
</evidence>
<evidence type="ECO:0000256" key="3">
    <source>
        <dbReference type="ARBA" id="ARBA00004521"/>
    </source>
</evidence>
<feature type="domain" description="MSP" evidence="18">
    <location>
        <begin position="43"/>
        <end position="173"/>
    </location>
</feature>
<dbReference type="SUPFAM" id="SSF49354">
    <property type="entry name" value="PapD-like"/>
    <property type="match status" value="1"/>
</dbReference>
<dbReference type="GO" id="GO:0005923">
    <property type="term" value="C:bicellular tight junction"/>
    <property type="evidence" value="ECO:0007669"/>
    <property type="project" value="UniProtKB-SubCell"/>
</dbReference>
<evidence type="ECO:0000256" key="11">
    <source>
        <dbReference type="ARBA" id="ARBA00022949"/>
    </source>
</evidence>
<evidence type="ECO:0000256" key="9">
    <source>
        <dbReference type="ARBA" id="ARBA00022692"/>
    </source>
</evidence>
<dbReference type="AlphaFoldDB" id="A0A060ZD57"/>
<organism evidence="19 20">
    <name type="scientific">Oncorhynchus mykiss</name>
    <name type="common">Rainbow trout</name>
    <name type="synonym">Salmo gairdneri</name>
    <dbReference type="NCBI Taxonomy" id="8022"/>
    <lineage>
        <taxon>Eukaryota</taxon>
        <taxon>Metazoa</taxon>
        <taxon>Chordata</taxon>
        <taxon>Craniata</taxon>
        <taxon>Vertebrata</taxon>
        <taxon>Euteleostomi</taxon>
        <taxon>Actinopterygii</taxon>
        <taxon>Neopterygii</taxon>
        <taxon>Teleostei</taxon>
        <taxon>Protacanthopterygii</taxon>
        <taxon>Salmoniformes</taxon>
        <taxon>Salmonidae</taxon>
        <taxon>Salmoninae</taxon>
        <taxon>Oncorhynchus</taxon>
    </lineage>
</organism>
<keyword evidence="7" id="KW-1003">Cell membrane</keyword>
<keyword evidence="15" id="KW-0472">Membrane</keyword>
<sequence>LSLSRLSSLSLSLSRLSSLSSLSLSSLVSLSLSLCLSLSVSCSVSLSLTLSLSLPGPFTEVITTNLKLKNPSDRRVCFKVKTTAPRRYCVRPNSGIIDAGATVTISVMLQPFDYDPNEKSKHKFMVQSIFAPPNESELDAMVSNLVLTSTAAGVVSPCSWVLCGSAGRAPLSW</sequence>
<evidence type="ECO:0000256" key="12">
    <source>
        <dbReference type="ARBA" id="ARBA00022989"/>
    </source>
</evidence>
<keyword evidence="12" id="KW-1133">Transmembrane helix</keyword>
<keyword evidence="13" id="KW-0007">Acetylation</keyword>
<evidence type="ECO:0000256" key="15">
    <source>
        <dbReference type="ARBA" id="ARBA00023136"/>
    </source>
</evidence>
<evidence type="ECO:0000256" key="10">
    <source>
        <dbReference type="ARBA" id="ARBA00022824"/>
    </source>
</evidence>
<comment type="subcellular location">
    <subcellularLocation>
        <location evidence="2">Cell junction</location>
        <location evidence="2">Tight junction</location>
    </subcellularLocation>
    <subcellularLocation>
        <location evidence="3">Cell membrane</location>
        <topology evidence="3">Single-pass type IV membrane protein</topology>
    </subcellularLocation>
    <subcellularLocation>
        <location evidence="1">Endoplasmic reticulum membrane</location>
        <topology evidence="1">Single-pass type IV membrane protein</topology>
    </subcellularLocation>
</comment>
<reference evidence="19" key="1">
    <citation type="journal article" date="2014" name="Nat. Commun.">
        <title>The rainbow trout genome provides novel insights into evolution after whole-genome duplication in vertebrates.</title>
        <authorList>
            <person name="Berthelot C."/>
            <person name="Brunet F."/>
            <person name="Chalopin D."/>
            <person name="Juanchich A."/>
            <person name="Bernard M."/>
            <person name="Noel B."/>
            <person name="Bento P."/>
            <person name="Da Silva C."/>
            <person name="Labadie K."/>
            <person name="Alberti A."/>
            <person name="Aury J.M."/>
            <person name="Louis A."/>
            <person name="Dehais P."/>
            <person name="Bardou P."/>
            <person name="Montfort J."/>
            <person name="Klopp C."/>
            <person name="Cabau C."/>
            <person name="Gaspin C."/>
            <person name="Thorgaard G.H."/>
            <person name="Boussaha M."/>
            <person name="Quillet E."/>
            <person name="Guyomard R."/>
            <person name="Galiana D."/>
            <person name="Bobe J."/>
            <person name="Volff J.N."/>
            <person name="Genet C."/>
            <person name="Wincker P."/>
            <person name="Jaillon O."/>
            <person name="Roest Crollius H."/>
            <person name="Guiguen Y."/>
        </authorList>
    </citation>
    <scope>NUCLEOTIDE SEQUENCE [LARGE SCALE GENOMIC DNA]</scope>
</reference>
<keyword evidence="9" id="KW-0812">Transmembrane</keyword>
<dbReference type="GO" id="GO:0005886">
    <property type="term" value="C:plasma membrane"/>
    <property type="evidence" value="ECO:0007669"/>
    <property type="project" value="UniProtKB-SubCell"/>
</dbReference>
<keyword evidence="11" id="KW-0965">Cell junction</keyword>
<evidence type="ECO:0000256" key="8">
    <source>
        <dbReference type="ARBA" id="ARBA00022553"/>
    </source>
</evidence>
<comment type="function">
    <text evidence="17">Endoplasmic reticulum (ER)-anchored protein that mediates the formation of contact sites between the ER and endosomes via interaction with FFAT motif-containing proteins such as STARD3 or WDR44. STARD3-VAPA interaction enables cholesterol transfer from the ER to endosomes. Via interaction with WDR44 participates in neosynthesized protein export. In addition, recruited to the plasma membrane through OSBPL3 binding. The OSBPL3-VAPA complex stimulates RRAS signaling which in turn attenuates integrin beta-1 (ITGB1) activation at the cell surface. With OSBPL3, may regulate ER morphology. May play a role in vesicle trafficking.</text>
</comment>
<evidence type="ECO:0000256" key="13">
    <source>
        <dbReference type="ARBA" id="ARBA00022990"/>
    </source>
</evidence>
<dbReference type="InterPro" id="IPR008962">
    <property type="entry name" value="PapD-like_sf"/>
</dbReference>
<name>A0A060ZD57_ONCMY</name>
<dbReference type="InterPro" id="IPR016763">
    <property type="entry name" value="VAP"/>
</dbReference>
<keyword evidence="16" id="KW-1015">Disulfide bond</keyword>
<reference evidence="19" key="2">
    <citation type="submission" date="2014-03" db="EMBL/GenBank/DDBJ databases">
        <authorList>
            <person name="Genoscope - CEA"/>
        </authorList>
    </citation>
    <scope>NUCLEOTIDE SEQUENCE</scope>
</reference>
<protein>
    <recommendedName>
        <fullName evidence="5">Vesicle-associated membrane protein-associated protein A</fullName>
    </recommendedName>
</protein>
<dbReference type="InterPro" id="IPR013783">
    <property type="entry name" value="Ig-like_fold"/>
</dbReference>
<comment type="similarity">
    <text evidence="4">Belongs to the VAMP-associated protein (VAP) (TC 9.B.17) family.</text>
</comment>
<keyword evidence="8" id="KW-0597">Phosphoprotein</keyword>
<evidence type="ECO:0000256" key="2">
    <source>
        <dbReference type="ARBA" id="ARBA00004435"/>
    </source>
</evidence>
<keyword evidence="10" id="KW-0256">Endoplasmic reticulum</keyword>
<dbReference type="STRING" id="8022.A0A060ZD57"/>
<dbReference type="Pfam" id="PF00635">
    <property type="entry name" value="Motile_Sperm"/>
    <property type="match status" value="1"/>
</dbReference>
<dbReference type="GO" id="GO:0031175">
    <property type="term" value="P:neuron projection development"/>
    <property type="evidence" value="ECO:0007669"/>
    <property type="project" value="TreeGrafter"/>
</dbReference>
<dbReference type="Proteomes" id="UP000193380">
    <property type="component" value="Unassembled WGS sequence"/>
</dbReference>
<keyword evidence="14" id="KW-0175">Coiled coil</keyword>
<dbReference type="PANTHER" id="PTHR10809">
    <property type="entry name" value="VESICLE-ASSOCIATED MEMBRANE PROTEIN-ASSOCIATED PROTEIN"/>
    <property type="match status" value="1"/>
</dbReference>
<evidence type="ECO:0000256" key="6">
    <source>
        <dbReference type="ARBA" id="ARBA00022427"/>
    </source>
</evidence>
<evidence type="ECO:0000256" key="7">
    <source>
        <dbReference type="ARBA" id="ARBA00022475"/>
    </source>
</evidence>
<evidence type="ECO:0000256" key="16">
    <source>
        <dbReference type="ARBA" id="ARBA00023157"/>
    </source>
</evidence>
<dbReference type="InterPro" id="IPR000535">
    <property type="entry name" value="MSP_dom"/>
</dbReference>
<dbReference type="PaxDb" id="8022-A0A060ZD57"/>
<proteinExistence type="inferred from homology"/>
<dbReference type="EMBL" id="FR944073">
    <property type="protein sequence ID" value="CDQ99180.1"/>
    <property type="molecule type" value="Genomic_DNA"/>
</dbReference>
<gene>
    <name evidence="19" type="ORF">GSONMT00023275001</name>
</gene>
<dbReference type="GO" id="GO:0005789">
    <property type="term" value="C:endoplasmic reticulum membrane"/>
    <property type="evidence" value="ECO:0007669"/>
    <property type="project" value="UniProtKB-SubCell"/>
</dbReference>
<accession>A0A060ZD57</accession>
<keyword evidence="6" id="KW-0796">Tight junction</keyword>
<evidence type="ECO:0000256" key="14">
    <source>
        <dbReference type="ARBA" id="ARBA00023054"/>
    </source>
</evidence>
<evidence type="ECO:0000256" key="4">
    <source>
        <dbReference type="ARBA" id="ARBA00008932"/>
    </source>
</evidence>
<evidence type="ECO:0000256" key="5">
    <source>
        <dbReference type="ARBA" id="ARBA00018309"/>
    </source>
</evidence>
<dbReference type="GO" id="GO:0033149">
    <property type="term" value="F:FFAT motif binding"/>
    <property type="evidence" value="ECO:0007669"/>
    <property type="project" value="TreeGrafter"/>
</dbReference>
<feature type="non-terminal residue" evidence="19">
    <location>
        <position position="1"/>
    </location>
</feature>
<dbReference type="PANTHER" id="PTHR10809:SF155">
    <property type="entry name" value="VESICLE-ASSOCIATED MEMBRANE PROTEIN-ASSOCIATED PROTEIN A"/>
    <property type="match status" value="1"/>
</dbReference>
<evidence type="ECO:0000259" key="18">
    <source>
        <dbReference type="PROSITE" id="PS50202"/>
    </source>
</evidence>
<evidence type="ECO:0000256" key="17">
    <source>
        <dbReference type="ARBA" id="ARBA00045917"/>
    </source>
</evidence>